<comment type="caution">
    <text evidence="1">The sequence shown here is derived from an EMBL/GenBank/DDBJ whole genome shotgun (WGS) entry which is preliminary data.</text>
</comment>
<evidence type="ECO:0000313" key="1">
    <source>
        <dbReference type="EMBL" id="GGD53378.1"/>
    </source>
</evidence>
<evidence type="ECO:0000313" key="2">
    <source>
        <dbReference type="Proteomes" id="UP000598997"/>
    </source>
</evidence>
<dbReference type="Proteomes" id="UP000598997">
    <property type="component" value="Unassembled WGS sequence"/>
</dbReference>
<sequence length="77" mass="8221">MTGQTPDLLETITDALGDTVIRLLARHVGFGPDAIAARDEVQAMFFTLARYSEGEGRSDVAKRLAAYGTASLKGAQH</sequence>
<organism evidence="1 2">
    <name type="scientific">Croceicoccus pelagius</name>
    <dbReference type="NCBI Taxonomy" id="1703341"/>
    <lineage>
        <taxon>Bacteria</taxon>
        <taxon>Pseudomonadati</taxon>
        <taxon>Pseudomonadota</taxon>
        <taxon>Alphaproteobacteria</taxon>
        <taxon>Sphingomonadales</taxon>
        <taxon>Erythrobacteraceae</taxon>
        <taxon>Croceicoccus</taxon>
    </lineage>
</organism>
<accession>A0A916YND5</accession>
<keyword evidence="2" id="KW-1185">Reference proteome</keyword>
<dbReference type="EMBL" id="BMIO01000014">
    <property type="protein sequence ID" value="GGD53378.1"/>
    <property type="molecule type" value="Genomic_DNA"/>
</dbReference>
<reference evidence="1 2" key="1">
    <citation type="journal article" date="2014" name="Int. J. Syst. Evol. Microbiol.">
        <title>Complete genome sequence of Corynebacterium casei LMG S-19264T (=DSM 44701T), isolated from a smear-ripened cheese.</title>
        <authorList>
            <consortium name="US DOE Joint Genome Institute (JGI-PGF)"/>
            <person name="Walter F."/>
            <person name="Albersmeier A."/>
            <person name="Kalinowski J."/>
            <person name="Ruckert C."/>
        </authorList>
    </citation>
    <scope>NUCLEOTIDE SEQUENCE [LARGE SCALE GENOMIC DNA]</scope>
    <source>
        <strain evidence="1 2">CGMCC 1.15358</strain>
    </source>
</reference>
<protein>
    <submittedName>
        <fullName evidence="1">Uncharacterized protein</fullName>
    </submittedName>
</protein>
<name>A0A916YND5_9SPHN</name>
<gene>
    <name evidence="1" type="ORF">GCM10010989_29440</name>
</gene>
<proteinExistence type="predicted"/>
<dbReference type="AlphaFoldDB" id="A0A916YND5"/>